<accession>A0AAV9ZZI5</accession>
<dbReference type="Gene3D" id="3.40.50.300">
    <property type="entry name" value="P-loop containing nucleotide triphosphate hydrolases"/>
    <property type="match status" value="1"/>
</dbReference>
<dbReference type="InterPro" id="IPR027417">
    <property type="entry name" value="P-loop_NTPase"/>
</dbReference>
<feature type="transmembrane region" description="Helical" evidence="4">
    <location>
        <begin position="79"/>
        <end position="101"/>
    </location>
</feature>
<protein>
    <submittedName>
        <fullName evidence="6">Lipid A export ATP-binding/permease protein MsbA</fullName>
    </submittedName>
</protein>
<evidence type="ECO:0000256" key="3">
    <source>
        <dbReference type="ARBA" id="ARBA00024363"/>
    </source>
</evidence>
<sequence>MSSTEKEMANNAALEDYSYTTLTLGVWRLLLPMESSSLPSFKLSLPTNLCLPWNEISEKLPLVALVWRFLTEIYFLDPILVILTCSLELGAGMDSVLMLYASTNLLKTVDDGLMKGHADVNAILRAMVIHIMCIAFTSTISWFKDQVTPVLETRVKLYFEEYMLNARLRLDIPTGADKNTKQKVSSSDLWRAFQYLTGTAQDIFEFSAQIMFILQQANSGLIFTVLSLVGPAIATSGYRIFLQPFVTYSDNTNYLRLRSLAQLANDESFREEIVSSDIGTWISAEYRKARENLGNVSDAHPQYTLGQRQNPIKRLLISVFSDLPTLYWAATSILYPNSFSVTSFAILQQHAKTLNYTVQSIYVKWSYAAKSCSHIQDLYDMGAVENKLADGDEAYPSSLSSDNGMAFELRNVSFAYPEGKSKDNAIKNISLKIPAGQLVVIVGANGSGKSTIIKLLNRLYDVDSGEILVDGEPIKNYRISDLRKVQAMLTQEHKLYPLTLAENIGLGHPAQVDNMDMIREAAESGGANGVIERQVDGIRTILNPVSTARSGHLDRHKHKKLKEIFDGLEKKAEVSGGERQRLVASRTFMRFFSGNIRFAVADEPSSALDPKGEHQLFQRLRESRQGKTMIFVTHRFGHLTKHADLIICMKDGEAVETGTHKELMAHGGEYFELYNVQAQAFADAVM</sequence>
<dbReference type="GO" id="GO:0005524">
    <property type="term" value="F:ATP binding"/>
    <property type="evidence" value="ECO:0007669"/>
    <property type="project" value="UniProtKB-KW"/>
</dbReference>
<evidence type="ECO:0000256" key="4">
    <source>
        <dbReference type="SAM" id="Phobius"/>
    </source>
</evidence>
<keyword evidence="4" id="KW-0472">Membrane</keyword>
<dbReference type="PANTHER" id="PTHR24221">
    <property type="entry name" value="ATP-BINDING CASSETTE SUB-FAMILY B"/>
    <property type="match status" value="1"/>
</dbReference>
<dbReference type="InterPro" id="IPR039421">
    <property type="entry name" value="Type_1_exporter"/>
</dbReference>
<keyword evidence="4" id="KW-0812">Transmembrane</keyword>
<reference evidence="6 7" key="1">
    <citation type="journal article" date="2024" name="J Genomics">
        <title>Draft genome sequencing and assembly of Favolaschia claudopus CIRM-BRFM 2984 isolated from oak limbs.</title>
        <authorList>
            <person name="Navarro D."/>
            <person name="Drula E."/>
            <person name="Chaduli D."/>
            <person name="Cazenave R."/>
            <person name="Ahrendt S."/>
            <person name="Wang J."/>
            <person name="Lipzen A."/>
            <person name="Daum C."/>
            <person name="Barry K."/>
            <person name="Grigoriev I.V."/>
            <person name="Favel A."/>
            <person name="Rosso M.N."/>
            <person name="Martin F."/>
        </authorList>
    </citation>
    <scope>NUCLEOTIDE SEQUENCE [LARGE SCALE GENOMIC DNA]</scope>
    <source>
        <strain evidence="6 7">CIRM-BRFM 2984</strain>
    </source>
</reference>
<organism evidence="6 7">
    <name type="scientific">Favolaschia claudopus</name>
    <dbReference type="NCBI Taxonomy" id="2862362"/>
    <lineage>
        <taxon>Eukaryota</taxon>
        <taxon>Fungi</taxon>
        <taxon>Dikarya</taxon>
        <taxon>Basidiomycota</taxon>
        <taxon>Agaricomycotina</taxon>
        <taxon>Agaricomycetes</taxon>
        <taxon>Agaricomycetidae</taxon>
        <taxon>Agaricales</taxon>
        <taxon>Marasmiineae</taxon>
        <taxon>Mycenaceae</taxon>
        <taxon>Favolaschia</taxon>
    </lineage>
</organism>
<keyword evidence="4" id="KW-1133">Transmembrane helix</keyword>
<dbReference type="InterPro" id="IPR003439">
    <property type="entry name" value="ABC_transporter-like_ATP-bd"/>
</dbReference>
<dbReference type="GO" id="GO:0034040">
    <property type="term" value="F:ATPase-coupled lipid transmembrane transporter activity"/>
    <property type="evidence" value="ECO:0007669"/>
    <property type="project" value="TreeGrafter"/>
</dbReference>
<dbReference type="EMBL" id="JAWWNJ010000096">
    <property type="protein sequence ID" value="KAK6996673.1"/>
    <property type="molecule type" value="Genomic_DNA"/>
</dbReference>
<dbReference type="SUPFAM" id="SSF52540">
    <property type="entry name" value="P-loop containing nucleoside triphosphate hydrolases"/>
    <property type="match status" value="1"/>
</dbReference>
<dbReference type="SMART" id="SM00382">
    <property type="entry name" value="AAA"/>
    <property type="match status" value="1"/>
</dbReference>
<dbReference type="AlphaFoldDB" id="A0AAV9ZZI5"/>
<dbReference type="GO" id="GO:0016887">
    <property type="term" value="F:ATP hydrolysis activity"/>
    <property type="evidence" value="ECO:0007669"/>
    <property type="project" value="InterPro"/>
</dbReference>
<keyword evidence="2 6" id="KW-0067">ATP-binding</keyword>
<evidence type="ECO:0000256" key="2">
    <source>
        <dbReference type="ARBA" id="ARBA00022840"/>
    </source>
</evidence>
<keyword evidence="1" id="KW-0547">Nucleotide-binding</keyword>
<dbReference type="Proteomes" id="UP001362999">
    <property type="component" value="Unassembled WGS sequence"/>
</dbReference>
<proteinExistence type="inferred from homology"/>
<gene>
    <name evidence="6" type="ORF">R3P38DRAFT_3069854</name>
</gene>
<comment type="caution">
    <text evidence="6">The sequence shown here is derived from an EMBL/GenBank/DDBJ whole genome shotgun (WGS) entry which is preliminary data.</text>
</comment>
<comment type="similarity">
    <text evidence="3">Belongs to the ABC transporter superfamily. ABCB family. Heavy Metal importer (TC 3.A.1.210) subfamily.</text>
</comment>
<dbReference type="PROSITE" id="PS50893">
    <property type="entry name" value="ABC_TRANSPORTER_2"/>
    <property type="match status" value="1"/>
</dbReference>
<evidence type="ECO:0000256" key="1">
    <source>
        <dbReference type="ARBA" id="ARBA00022741"/>
    </source>
</evidence>
<evidence type="ECO:0000259" key="5">
    <source>
        <dbReference type="PROSITE" id="PS50893"/>
    </source>
</evidence>
<feature type="domain" description="ABC transporter" evidence="5">
    <location>
        <begin position="407"/>
        <end position="676"/>
    </location>
</feature>
<feature type="transmembrane region" description="Helical" evidence="4">
    <location>
        <begin position="122"/>
        <end position="143"/>
    </location>
</feature>
<keyword evidence="7" id="KW-1185">Reference proteome</keyword>
<evidence type="ECO:0000313" key="7">
    <source>
        <dbReference type="Proteomes" id="UP001362999"/>
    </source>
</evidence>
<dbReference type="Pfam" id="PF00005">
    <property type="entry name" value="ABC_tran"/>
    <property type="match status" value="1"/>
</dbReference>
<evidence type="ECO:0000313" key="6">
    <source>
        <dbReference type="EMBL" id="KAK6996673.1"/>
    </source>
</evidence>
<dbReference type="InterPro" id="IPR003593">
    <property type="entry name" value="AAA+_ATPase"/>
</dbReference>
<name>A0AAV9ZZI5_9AGAR</name>
<dbReference type="PANTHER" id="PTHR24221:SF654">
    <property type="entry name" value="ATP-BINDING CASSETTE SUB-FAMILY B MEMBER 6"/>
    <property type="match status" value="1"/>
</dbReference>